<proteinExistence type="predicted"/>
<evidence type="ECO:0000256" key="1">
    <source>
        <dbReference type="SAM" id="Phobius"/>
    </source>
</evidence>
<comment type="caution">
    <text evidence="2">The sequence shown here is derived from an EMBL/GenBank/DDBJ whole genome shotgun (WGS) entry which is preliminary data.</text>
</comment>
<name>A0ABS4RKL3_9BACI</name>
<keyword evidence="1" id="KW-0472">Membrane</keyword>
<protein>
    <recommendedName>
        <fullName evidence="4">Holin-like toxin</fullName>
    </recommendedName>
</protein>
<gene>
    <name evidence="2" type="ORF">J2Z40_003533</name>
</gene>
<evidence type="ECO:0008006" key="4">
    <source>
        <dbReference type="Google" id="ProtNLM"/>
    </source>
</evidence>
<dbReference type="Proteomes" id="UP001519293">
    <property type="component" value="Unassembled WGS sequence"/>
</dbReference>
<feature type="transmembrane region" description="Helical" evidence="1">
    <location>
        <begin position="6"/>
        <end position="27"/>
    </location>
</feature>
<evidence type="ECO:0000313" key="2">
    <source>
        <dbReference type="EMBL" id="MBP2242951.1"/>
    </source>
</evidence>
<sequence length="33" mass="3722">MTTYEAMSIALYSNLVLIGVVTIFIMLSQNKKK</sequence>
<accession>A0ABS4RKL3</accession>
<keyword evidence="3" id="KW-1185">Reference proteome</keyword>
<keyword evidence="1" id="KW-0812">Transmembrane</keyword>
<evidence type="ECO:0000313" key="3">
    <source>
        <dbReference type="Proteomes" id="UP001519293"/>
    </source>
</evidence>
<keyword evidence="1" id="KW-1133">Transmembrane helix</keyword>
<reference evidence="2 3" key="1">
    <citation type="submission" date="2021-03" db="EMBL/GenBank/DDBJ databases">
        <title>Genomic Encyclopedia of Type Strains, Phase IV (KMG-IV): sequencing the most valuable type-strain genomes for metagenomic binning, comparative biology and taxonomic classification.</title>
        <authorList>
            <person name="Goeker M."/>
        </authorList>
    </citation>
    <scope>NUCLEOTIDE SEQUENCE [LARGE SCALE GENOMIC DNA]</scope>
    <source>
        <strain evidence="2 3">DSM 26675</strain>
    </source>
</reference>
<dbReference type="EMBL" id="JAGIKZ010000030">
    <property type="protein sequence ID" value="MBP2242951.1"/>
    <property type="molecule type" value="Genomic_DNA"/>
</dbReference>
<organism evidence="2 3">
    <name type="scientific">Cytobacillus eiseniae</name>
    <dbReference type="NCBI Taxonomy" id="762947"/>
    <lineage>
        <taxon>Bacteria</taxon>
        <taxon>Bacillati</taxon>
        <taxon>Bacillota</taxon>
        <taxon>Bacilli</taxon>
        <taxon>Bacillales</taxon>
        <taxon>Bacillaceae</taxon>
        <taxon>Cytobacillus</taxon>
    </lineage>
</organism>